<gene>
    <name evidence="2" type="ORF">GUJ93_ZPchr0014g47109</name>
</gene>
<protein>
    <submittedName>
        <fullName evidence="2">Uncharacterized protein</fullName>
    </submittedName>
</protein>
<organism evidence="2 3">
    <name type="scientific">Zizania palustris</name>
    <name type="common">Northern wild rice</name>
    <dbReference type="NCBI Taxonomy" id="103762"/>
    <lineage>
        <taxon>Eukaryota</taxon>
        <taxon>Viridiplantae</taxon>
        <taxon>Streptophyta</taxon>
        <taxon>Embryophyta</taxon>
        <taxon>Tracheophyta</taxon>
        <taxon>Spermatophyta</taxon>
        <taxon>Magnoliopsida</taxon>
        <taxon>Liliopsida</taxon>
        <taxon>Poales</taxon>
        <taxon>Poaceae</taxon>
        <taxon>BOP clade</taxon>
        <taxon>Oryzoideae</taxon>
        <taxon>Oryzeae</taxon>
        <taxon>Zizaniinae</taxon>
        <taxon>Zizania</taxon>
    </lineage>
</organism>
<feature type="region of interest" description="Disordered" evidence="1">
    <location>
        <begin position="1"/>
        <end position="22"/>
    </location>
</feature>
<keyword evidence="3" id="KW-1185">Reference proteome</keyword>
<reference evidence="2" key="2">
    <citation type="submission" date="2021-02" db="EMBL/GenBank/DDBJ databases">
        <authorList>
            <person name="Kimball J.A."/>
            <person name="Haas M.W."/>
            <person name="Macchietto M."/>
            <person name="Kono T."/>
            <person name="Duquette J."/>
            <person name="Shao M."/>
        </authorList>
    </citation>
    <scope>NUCLEOTIDE SEQUENCE</scope>
    <source>
        <tissue evidence="2">Fresh leaf tissue</tissue>
    </source>
</reference>
<evidence type="ECO:0000313" key="3">
    <source>
        <dbReference type="Proteomes" id="UP000729402"/>
    </source>
</evidence>
<dbReference type="EMBL" id="JAAALK010000086">
    <property type="protein sequence ID" value="KAG8082720.1"/>
    <property type="molecule type" value="Genomic_DNA"/>
</dbReference>
<evidence type="ECO:0000313" key="2">
    <source>
        <dbReference type="EMBL" id="KAG8082720.1"/>
    </source>
</evidence>
<comment type="caution">
    <text evidence="2">The sequence shown here is derived from an EMBL/GenBank/DDBJ whole genome shotgun (WGS) entry which is preliminary data.</text>
</comment>
<name>A0A8J5TFM8_ZIZPA</name>
<evidence type="ECO:0000256" key="1">
    <source>
        <dbReference type="SAM" id="MobiDB-lite"/>
    </source>
</evidence>
<dbReference type="AlphaFoldDB" id="A0A8J5TFM8"/>
<accession>A0A8J5TFM8</accession>
<proteinExistence type="predicted"/>
<reference evidence="2" key="1">
    <citation type="journal article" date="2021" name="bioRxiv">
        <title>Whole Genome Assembly and Annotation of Northern Wild Rice, Zizania palustris L., Supports a Whole Genome Duplication in the Zizania Genus.</title>
        <authorList>
            <person name="Haas M."/>
            <person name="Kono T."/>
            <person name="Macchietto M."/>
            <person name="Millas R."/>
            <person name="McGilp L."/>
            <person name="Shao M."/>
            <person name="Duquette J."/>
            <person name="Hirsch C.N."/>
            <person name="Kimball J."/>
        </authorList>
    </citation>
    <scope>NUCLEOTIDE SEQUENCE</scope>
    <source>
        <tissue evidence="2">Fresh leaf tissue</tissue>
    </source>
</reference>
<sequence>MATAGSPQQPISSLTLNPSFSQPRRAAASISAGCRCAPPPAVARRRCLPDHPLQPGQTLPRRRLHLAEPRRPPLHAVAACSTARPRPCLLDQSRINLQGGVKNPECQYQRYRLGSVLFHG</sequence>
<dbReference type="Proteomes" id="UP000729402">
    <property type="component" value="Unassembled WGS sequence"/>
</dbReference>